<organism evidence="2 3">
    <name type="scientific">Romanomermis culicivorax</name>
    <name type="common">Nematode worm</name>
    <dbReference type="NCBI Taxonomy" id="13658"/>
    <lineage>
        <taxon>Eukaryota</taxon>
        <taxon>Metazoa</taxon>
        <taxon>Ecdysozoa</taxon>
        <taxon>Nematoda</taxon>
        <taxon>Enoplea</taxon>
        <taxon>Dorylaimia</taxon>
        <taxon>Mermithida</taxon>
        <taxon>Mermithoidea</taxon>
        <taxon>Mermithidae</taxon>
        <taxon>Romanomermis</taxon>
    </lineage>
</organism>
<proteinExistence type="predicted"/>
<feature type="region of interest" description="Disordered" evidence="1">
    <location>
        <begin position="101"/>
        <end position="154"/>
    </location>
</feature>
<accession>A0A915J8V8</accession>
<keyword evidence="2" id="KW-1185">Reference proteome</keyword>
<evidence type="ECO:0000313" key="2">
    <source>
        <dbReference type="Proteomes" id="UP000887565"/>
    </source>
</evidence>
<dbReference type="AlphaFoldDB" id="A0A915J8V8"/>
<evidence type="ECO:0000256" key="1">
    <source>
        <dbReference type="SAM" id="MobiDB-lite"/>
    </source>
</evidence>
<evidence type="ECO:0000313" key="3">
    <source>
        <dbReference type="WBParaSite" id="nRc.2.0.1.t22904-RA"/>
    </source>
</evidence>
<dbReference type="WBParaSite" id="nRc.2.0.1.t22904-RA">
    <property type="protein sequence ID" value="nRc.2.0.1.t22904-RA"/>
    <property type="gene ID" value="nRc.2.0.1.g22904"/>
</dbReference>
<sequence>MKAPKQNVTNRIGFDCSAFAVVKFEKGGSVEVTACVDHYGHDNLLSRLTSMDVNGPQTSDELDYCEKRKNLRSKFLILSNSVDSLSSDQIDEWESVLARMENSQSQPLSKQSSTAGVVPNKDLQSRRHFSIKKNTDTAKRRLKKYTIENNKSEQ</sequence>
<reference evidence="3" key="1">
    <citation type="submission" date="2022-11" db="UniProtKB">
        <authorList>
            <consortium name="WormBaseParasite"/>
        </authorList>
    </citation>
    <scope>IDENTIFICATION</scope>
</reference>
<protein>
    <submittedName>
        <fullName evidence="3">Uncharacterized protein</fullName>
    </submittedName>
</protein>
<dbReference type="Proteomes" id="UP000887565">
    <property type="component" value="Unplaced"/>
</dbReference>
<name>A0A915J8V8_ROMCU</name>
<feature type="compositionally biased region" description="Polar residues" evidence="1">
    <location>
        <begin position="101"/>
        <end position="115"/>
    </location>
</feature>